<evidence type="ECO:0000259" key="3">
    <source>
        <dbReference type="Pfam" id="PF20152"/>
    </source>
</evidence>
<dbReference type="OrthoDB" id="2745331at2759"/>
<dbReference type="Pfam" id="PF20152">
    <property type="entry name" value="DUF6534"/>
    <property type="match status" value="1"/>
</dbReference>
<dbReference type="PANTHER" id="PTHR40465">
    <property type="entry name" value="CHROMOSOME 1, WHOLE GENOME SHOTGUN SEQUENCE"/>
    <property type="match status" value="1"/>
</dbReference>
<feature type="transmembrane region" description="Helical" evidence="2">
    <location>
        <begin position="70"/>
        <end position="91"/>
    </location>
</feature>
<dbReference type="InterPro" id="IPR045339">
    <property type="entry name" value="DUF6534"/>
</dbReference>
<feature type="compositionally biased region" description="Low complexity" evidence="1">
    <location>
        <begin position="394"/>
        <end position="403"/>
    </location>
</feature>
<evidence type="ECO:0000256" key="1">
    <source>
        <dbReference type="SAM" id="MobiDB-lite"/>
    </source>
</evidence>
<dbReference type="Proteomes" id="UP000029665">
    <property type="component" value="Unassembled WGS sequence"/>
</dbReference>
<accession>A0A060SBT7</accession>
<dbReference type="HOGENOM" id="CLU_046025_5_4_1"/>
<reference evidence="4" key="1">
    <citation type="submission" date="2014-01" db="EMBL/GenBank/DDBJ databases">
        <title>The genome of the white-rot fungus Pycnoporus cinnabarinus: a basidiomycete model with a versatile arsenal for lignocellulosic biomass breakdown.</title>
        <authorList>
            <person name="Levasseur A."/>
            <person name="Lomascolo A."/>
            <person name="Ruiz-Duenas F.J."/>
            <person name="Uzan E."/>
            <person name="Piumi F."/>
            <person name="Kues U."/>
            <person name="Ram A.F.J."/>
            <person name="Murat C."/>
            <person name="Haon M."/>
            <person name="Benoit I."/>
            <person name="Arfi Y."/>
            <person name="Chevret D."/>
            <person name="Drula E."/>
            <person name="Kwon M.J."/>
            <person name="Gouret P."/>
            <person name="Lesage-Meessen L."/>
            <person name="Lombard V."/>
            <person name="Mariette J."/>
            <person name="Noirot C."/>
            <person name="Park J."/>
            <person name="Patyshakuliyeva A."/>
            <person name="Wieneger R.A.B."/>
            <person name="Wosten H.A.B."/>
            <person name="Martin F."/>
            <person name="Coutinho P.M."/>
            <person name="de Vries R."/>
            <person name="Martinez A.T."/>
            <person name="Klopp C."/>
            <person name="Pontarotti P."/>
            <person name="Henrissat B."/>
            <person name="Record E."/>
        </authorList>
    </citation>
    <scope>NUCLEOTIDE SEQUENCE [LARGE SCALE GENOMIC DNA]</scope>
    <source>
        <strain evidence="4">BRFM137</strain>
    </source>
</reference>
<comment type="caution">
    <text evidence="4">The sequence shown here is derived from an EMBL/GenBank/DDBJ whole genome shotgun (WGS) entry which is preliminary data.</text>
</comment>
<gene>
    <name evidence="4" type="ORF">BN946_scf184943.g11</name>
</gene>
<keyword evidence="5" id="KW-1185">Reference proteome</keyword>
<dbReference type="EMBL" id="CCBP010000109">
    <property type="protein sequence ID" value="CDO71977.1"/>
    <property type="molecule type" value="Genomic_DNA"/>
</dbReference>
<feature type="transmembrane region" description="Helical" evidence="2">
    <location>
        <begin position="35"/>
        <end position="58"/>
    </location>
</feature>
<feature type="transmembrane region" description="Helical" evidence="2">
    <location>
        <begin position="281"/>
        <end position="310"/>
    </location>
</feature>
<keyword evidence="2" id="KW-1133">Transmembrane helix</keyword>
<feature type="region of interest" description="Disordered" evidence="1">
    <location>
        <begin position="394"/>
        <end position="418"/>
    </location>
</feature>
<name>A0A060SBT7_PYCCI</name>
<sequence>MPLAPKIQDFKSLNLSVGSLDAALGFPALDNTMGALFLGTTFGLMLYGLTMYQSYLYFRLYKNDHLWLKCLVLAIFILETFHITLCIIALYHDLITNYLKPLSLLSGHWSTRVKLTTRYAPYIVTDIDAGTACSSSLRRLELRCCFVKGAYVMKTYQGRGSLSLFQTISFYAYRVLRVGTHHFYLVSVIVAALGMLCQLGFAISAGRSTMTSYVQITAGAGSLWIAATIEGFRLSLSDFHHVSWMISGWCGSAMLVDALLSGTLVTALLKSRTGFKRTDSLIEVLIVYAINTGVLTSVFGVLIFTFAIVLPGNLIYIAFTIVGVKPTEHSRAAARLNSRKSLSDRMQQGFEMGSESLSKGPRRHPRDTGVGTIGTWQVGERTTNVLEFAVASSGFSESAPGSSNVDLADKPGADGVAV</sequence>
<feature type="transmembrane region" description="Helical" evidence="2">
    <location>
        <begin position="213"/>
        <end position="234"/>
    </location>
</feature>
<dbReference type="STRING" id="5643.A0A060SBT7"/>
<evidence type="ECO:0000313" key="5">
    <source>
        <dbReference type="Proteomes" id="UP000029665"/>
    </source>
</evidence>
<feature type="region of interest" description="Disordered" evidence="1">
    <location>
        <begin position="352"/>
        <end position="373"/>
    </location>
</feature>
<evidence type="ECO:0000313" key="4">
    <source>
        <dbReference type="EMBL" id="CDO71977.1"/>
    </source>
</evidence>
<organism evidence="4 5">
    <name type="scientific">Pycnoporus cinnabarinus</name>
    <name type="common">Cinnabar-red polypore</name>
    <name type="synonym">Trametes cinnabarina</name>
    <dbReference type="NCBI Taxonomy" id="5643"/>
    <lineage>
        <taxon>Eukaryota</taxon>
        <taxon>Fungi</taxon>
        <taxon>Dikarya</taxon>
        <taxon>Basidiomycota</taxon>
        <taxon>Agaricomycotina</taxon>
        <taxon>Agaricomycetes</taxon>
        <taxon>Polyporales</taxon>
        <taxon>Polyporaceae</taxon>
        <taxon>Trametes</taxon>
    </lineage>
</organism>
<dbReference type="OMA" id="AITFMIC"/>
<feature type="transmembrane region" description="Helical" evidence="2">
    <location>
        <begin position="246"/>
        <end position="269"/>
    </location>
</feature>
<feature type="transmembrane region" description="Helical" evidence="2">
    <location>
        <begin position="183"/>
        <end position="201"/>
    </location>
</feature>
<dbReference type="PANTHER" id="PTHR40465:SF1">
    <property type="entry name" value="DUF6534 DOMAIN-CONTAINING PROTEIN"/>
    <property type="match status" value="1"/>
</dbReference>
<protein>
    <recommendedName>
        <fullName evidence="3">DUF6534 domain-containing protein</fullName>
    </recommendedName>
</protein>
<keyword evidence="2" id="KW-0812">Transmembrane</keyword>
<keyword evidence="2" id="KW-0472">Membrane</keyword>
<dbReference type="AlphaFoldDB" id="A0A060SBT7"/>
<feature type="domain" description="DUF6534" evidence="3">
    <location>
        <begin position="253"/>
        <end position="340"/>
    </location>
</feature>
<evidence type="ECO:0000256" key="2">
    <source>
        <dbReference type="SAM" id="Phobius"/>
    </source>
</evidence>
<proteinExistence type="predicted"/>